<dbReference type="SMART" id="SM00028">
    <property type="entry name" value="TPR"/>
    <property type="match status" value="3"/>
</dbReference>
<protein>
    <submittedName>
        <fullName evidence="2">Uncharacterized protein</fullName>
    </submittedName>
</protein>
<keyword evidence="3" id="KW-1185">Reference proteome</keyword>
<dbReference type="PANTHER" id="PTHR45153">
    <property type="entry name" value="TETRATRICOPEPTIDE REPEAT PROTEIN 16"/>
    <property type="match status" value="1"/>
</dbReference>
<proteinExistence type="predicted"/>
<evidence type="ECO:0000313" key="2">
    <source>
        <dbReference type="Ensembl" id="ENSVURP00010016612.1"/>
    </source>
</evidence>
<dbReference type="Ensembl" id="ENSVURT00010019075.1">
    <property type="protein sequence ID" value="ENSVURP00010016782.1"/>
    <property type="gene ID" value="ENSVURG00010012851.1"/>
</dbReference>
<reference evidence="3" key="1">
    <citation type="submission" date="2018-12" db="EMBL/GenBank/DDBJ databases">
        <authorList>
            <person name="Yazar S."/>
        </authorList>
    </citation>
    <scope>NUCLEOTIDE SEQUENCE [LARGE SCALE GENOMIC DNA]</scope>
</reference>
<dbReference type="Pfam" id="PF12895">
    <property type="entry name" value="ANAPC3"/>
    <property type="match status" value="1"/>
</dbReference>
<dbReference type="InterPro" id="IPR019734">
    <property type="entry name" value="TPR_rpt"/>
</dbReference>
<dbReference type="Gene3D" id="1.25.40.10">
    <property type="entry name" value="Tetratricopeptide repeat domain"/>
    <property type="match status" value="2"/>
</dbReference>
<dbReference type="Pfam" id="PF13414">
    <property type="entry name" value="TPR_11"/>
    <property type="match status" value="1"/>
</dbReference>
<dbReference type="PANTHER" id="PTHR45153:SF1">
    <property type="entry name" value="TETRATRICOPEPTIDE REPEAT PROTEIN 16"/>
    <property type="match status" value="1"/>
</dbReference>
<dbReference type="Proteomes" id="UP000314987">
    <property type="component" value="Unassembled WGS sequence"/>
</dbReference>
<dbReference type="STRING" id="29139.ENSVURP00010016612"/>
<feature type="repeat" description="TPR" evidence="1">
    <location>
        <begin position="65"/>
        <end position="98"/>
    </location>
</feature>
<accession>A0A4X2L6A6</accession>
<dbReference type="OMA" id="ALCHQDI"/>
<reference evidence="2" key="2">
    <citation type="submission" date="2025-05" db="UniProtKB">
        <authorList>
            <consortium name="Ensembl"/>
        </authorList>
    </citation>
    <scope>IDENTIFICATION</scope>
</reference>
<dbReference type="SUPFAM" id="SSF48452">
    <property type="entry name" value="TPR-like"/>
    <property type="match status" value="2"/>
</dbReference>
<dbReference type="Ensembl" id="ENSVURT00010018883.1">
    <property type="protein sequence ID" value="ENSVURP00010016612.1"/>
    <property type="gene ID" value="ENSVURG00010012713.1"/>
</dbReference>
<evidence type="ECO:0000256" key="1">
    <source>
        <dbReference type="PROSITE-ProRule" id="PRU00339"/>
    </source>
</evidence>
<dbReference type="InterPro" id="IPR011990">
    <property type="entry name" value="TPR-like_helical_dom_sf"/>
</dbReference>
<evidence type="ECO:0000313" key="3">
    <source>
        <dbReference type="Proteomes" id="UP000314987"/>
    </source>
</evidence>
<sequence>MSKGEWEKAVLSFSKAINLNPQLVESYALRAEAYLQLCDFASAAQNLRKATLLAPYQSQYMERLCFVLYLQGQCLFEQQSYMKALDLFTQASELQPYKPSYRFRSIACLLAMKRYQECLQMVTKELKQDSNPDVYILRARLYNYFLKPNQCYQDLRRAVTLKPRHPEATTLLEKLLAQARKAREEAVVLALKGNLEDSLIRINCAIENSPMDPSYYLFSKENLSSLSCLTLGKSLNLVCLSFLICKMS</sequence>
<dbReference type="PROSITE" id="PS50005">
    <property type="entry name" value="TPR"/>
    <property type="match status" value="1"/>
</dbReference>
<dbReference type="GeneTree" id="ENSGT00390000004550"/>
<dbReference type="AlphaFoldDB" id="A0A4X2L6A6"/>
<name>A0A4X2L6A6_VOMUR</name>
<keyword evidence="1" id="KW-0802">TPR repeat</keyword>
<organism evidence="2 3">
    <name type="scientific">Vombatus ursinus</name>
    <name type="common">Common wombat</name>
    <dbReference type="NCBI Taxonomy" id="29139"/>
    <lineage>
        <taxon>Eukaryota</taxon>
        <taxon>Metazoa</taxon>
        <taxon>Chordata</taxon>
        <taxon>Craniata</taxon>
        <taxon>Vertebrata</taxon>
        <taxon>Euteleostomi</taxon>
        <taxon>Mammalia</taxon>
        <taxon>Metatheria</taxon>
        <taxon>Diprotodontia</taxon>
        <taxon>Vombatidae</taxon>
        <taxon>Vombatus</taxon>
    </lineage>
</organism>